<dbReference type="GO" id="GO:0016020">
    <property type="term" value="C:membrane"/>
    <property type="evidence" value="ECO:0007669"/>
    <property type="project" value="TreeGrafter"/>
</dbReference>
<keyword evidence="2" id="KW-0472">Membrane</keyword>
<sequence>MAPRGRPPKQLVKLTSLTTPQLRSLAQRTSPPRSRSPRTSPPRRALLQALADAGVGSAVPSAALAPSRSPRRRAAAPAAASPRVWGAHQPHAHASFKNVANALLLLVALAPSLAAVRLLFAHAHCAPCAAAPPPPRGLAALLRLPAAAAAAAECDEWPLAPAAPSAAWLLAHPVGTVQLLFLLNVSLGFWLVGLAQRSFWLIDPYWTILPPLIGLYYRAHPCALHPAPLRGTVALGLVWLWSARLTHSYFRREGWKFGEREDWRYTQMAADWPRSWWLLSFFAVGLAQQPLLVGLSAPLHFTHSAGAAWGEYDLLASGGALLGLLGAWASDGQLHAFVSANRRRREADEPLEPILRHGLWRYSRHPNYFFEQLFWWSLAMLGVIAGHPEAILGALLNSAVLLVVTIMTEAKMLREWPPPRAKLYRVYQRTTSMWLPLPRWP</sequence>
<dbReference type="PANTHER" id="PTHR32251:SF23">
    <property type="entry name" value="3-OXO-5-ALPHA-STEROID 4-DEHYDROGENASE (DUF1295)"/>
    <property type="match status" value="1"/>
</dbReference>
<dbReference type="PROSITE" id="PS50244">
    <property type="entry name" value="S5A_REDUCTASE"/>
    <property type="match status" value="1"/>
</dbReference>
<evidence type="ECO:0000313" key="4">
    <source>
        <dbReference type="EMBL" id="KAL1499727.1"/>
    </source>
</evidence>
<feature type="transmembrane region" description="Helical" evidence="2">
    <location>
        <begin position="368"/>
        <end position="385"/>
    </location>
</feature>
<keyword evidence="2" id="KW-1133">Transmembrane helix</keyword>
<feature type="region of interest" description="Disordered" evidence="1">
    <location>
        <begin position="60"/>
        <end position="82"/>
    </location>
</feature>
<organism evidence="4 5">
    <name type="scientific">Prymnesium parvum</name>
    <name type="common">Toxic golden alga</name>
    <dbReference type="NCBI Taxonomy" id="97485"/>
    <lineage>
        <taxon>Eukaryota</taxon>
        <taxon>Haptista</taxon>
        <taxon>Haptophyta</taxon>
        <taxon>Prymnesiophyceae</taxon>
        <taxon>Prymnesiales</taxon>
        <taxon>Prymnesiaceae</taxon>
        <taxon>Prymnesium</taxon>
    </lineage>
</organism>
<evidence type="ECO:0000256" key="1">
    <source>
        <dbReference type="SAM" id="MobiDB-lite"/>
    </source>
</evidence>
<keyword evidence="5" id="KW-1185">Reference proteome</keyword>
<dbReference type="AlphaFoldDB" id="A0AB34IKT0"/>
<gene>
    <name evidence="3" type="ORF">AB1Y20_012401</name>
    <name evidence="4" type="ORF">AB1Y20_012414</name>
</gene>
<comment type="caution">
    <text evidence="4">The sequence shown here is derived from an EMBL/GenBank/DDBJ whole genome shotgun (WGS) entry which is preliminary data.</text>
</comment>
<evidence type="ECO:0000313" key="3">
    <source>
        <dbReference type="EMBL" id="KAL1499714.1"/>
    </source>
</evidence>
<feature type="compositionally biased region" description="Polar residues" evidence="1">
    <location>
        <begin position="13"/>
        <end position="27"/>
    </location>
</feature>
<dbReference type="PANTHER" id="PTHR32251">
    <property type="entry name" value="3-OXO-5-ALPHA-STEROID 4-DEHYDROGENASE"/>
    <property type="match status" value="1"/>
</dbReference>
<dbReference type="PROSITE" id="PS51318">
    <property type="entry name" value="TAT"/>
    <property type="match status" value="1"/>
</dbReference>
<accession>A0AB34IKT0</accession>
<evidence type="ECO:0000256" key="2">
    <source>
        <dbReference type="SAM" id="Phobius"/>
    </source>
</evidence>
<dbReference type="InterPro" id="IPR010721">
    <property type="entry name" value="UstE-like"/>
</dbReference>
<dbReference type="EMBL" id="JBGBPQ010000024">
    <property type="protein sequence ID" value="KAL1499714.1"/>
    <property type="molecule type" value="Genomic_DNA"/>
</dbReference>
<keyword evidence="2" id="KW-0812">Transmembrane</keyword>
<feature type="transmembrane region" description="Helical" evidence="2">
    <location>
        <begin position="99"/>
        <end position="120"/>
    </location>
</feature>
<protein>
    <recommendedName>
        <fullName evidence="6">Steroid 5-alpha reductase C-terminal domain-containing protein</fullName>
    </recommendedName>
</protein>
<evidence type="ECO:0008006" key="6">
    <source>
        <dbReference type="Google" id="ProtNLM"/>
    </source>
</evidence>
<proteinExistence type="predicted"/>
<feature type="transmembrane region" description="Helical" evidence="2">
    <location>
        <begin position="276"/>
        <end position="295"/>
    </location>
</feature>
<reference evidence="4 5" key="1">
    <citation type="journal article" date="2024" name="Science">
        <title>Giant polyketide synthase enzymes in the biosynthesis of giant marine polyether toxins.</title>
        <authorList>
            <person name="Fallon T.R."/>
            <person name="Shende V.V."/>
            <person name="Wierzbicki I.H."/>
            <person name="Pendleton A.L."/>
            <person name="Watervoot N.F."/>
            <person name="Auber R.P."/>
            <person name="Gonzalez D.J."/>
            <person name="Wisecaver J.H."/>
            <person name="Moore B.S."/>
        </authorList>
    </citation>
    <scope>NUCLEOTIDE SEQUENCE [LARGE SCALE GENOMIC DNA]</scope>
    <source>
        <strain evidence="4 5">12B1</strain>
    </source>
</reference>
<dbReference type="InterPro" id="IPR006311">
    <property type="entry name" value="TAT_signal"/>
</dbReference>
<feature type="region of interest" description="Disordered" evidence="1">
    <location>
        <begin position="1"/>
        <end position="43"/>
    </location>
</feature>
<dbReference type="EMBL" id="JBGBPQ010000024">
    <property type="protein sequence ID" value="KAL1499727.1"/>
    <property type="molecule type" value="Genomic_DNA"/>
</dbReference>
<dbReference type="Proteomes" id="UP001515480">
    <property type="component" value="Unassembled WGS sequence"/>
</dbReference>
<feature type="transmembrane region" description="Helical" evidence="2">
    <location>
        <begin position="166"/>
        <end position="192"/>
    </location>
</feature>
<name>A0AB34IKT0_PRYPA</name>
<dbReference type="Gene3D" id="1.20.120.1630">
    <property type="match status" value="1"/>
</dbReference>
<evidence type="ECO:0000313" key="5">
    <source>
        <dbReference type="Proteomes" id="UP001515480"/>
    </source>
</evidence>
<dbReference type="Pfam" id="PF06966">
    <property type="entry name" value="DUF1295"/>
    <property type="match status" value="1"/>
</dbReference>